<dbReference type="InterPro" id="IPR050834">
    <property type="entry name" value="Glycosyltransf_2"/>
</dbReference>
<dbReference type="InterPro" id="IPR029044">
    <property type="entry name" value="Nucleotide-diphossugar_trans"/>
</dbReference>
<proteinExistence type="predicted"/>
<dbReference type="SUPFAM" id="SSF53448">
    <property type="entry name" value="Nucleotide-diphospho-sugar transferases"/>
    <property type="match status" value="1"/>
</dbReference>
<dbReference type="Pfam" id="PF00535">
    <property type="entry name" value="Glycos_transf_2"/>
    <property type="match status" value="1"/>
</dbReference>
<sequence length="348" mass="38495">MPRVSVICPTYNRSRAILPTLDSVRAQSMRDWEMIVVSDGSDDDTDEVVAEVAAQDDRIRLRRVPHFGFQAGPTNLVLPEAKGEYIAYLDHDDRWESGHLELLTAAFDDGAQFVATRARKVTASGTVTTTADPLTMCWAPELQLMNPLFENSCAAHRAGLAESVGGWRESPVGLEDWDLWLRMTDAGVRCTTLLDVTVNMLDDPGTRQHSLPCDYDHEIARFEDARAARAAYRALTHPRHFRAGLEASRADLHHWYGSLAASGELVLPLGWEGGTDALTGAVDRHVEAVRMVWNNLIIEPKDGYVALAMVLGTMTAGHAERYSAHFRATMAHQQAFFEDVLPAGCVVR</sequence>
<dbReference type="InterPro" id="IPR001173">
    <property type="entry name" value="Glyco_trans_2-like"/>
</dbReference>
<feature type="domain" description="Glycosyltransferase 2-like" evidence="1">
    <location>
        <begin position="5"/>
        <end position="132"/>
    </location>
</feature>
<evidence type="ECO:0000259" key="1">
    <source>
        <dbReference type="Pfam" id="PF00535"/>
    </source>
</evidence>
<protein>
    <recommendedName>
        <fullName evidence="1">Glycosyltransferase 2-like domain-containing protein</fullName>
    </recommendedName>
</protein>
<dbReference type="PANTHER" id="PTHR43685:SF2">
    <property type="entry name" value="GLYCOSYLTRANSFERASE 2-LIKE DOMAIN-CONTAINING PROTEIN"/>
    <property type="match status" value="1"/>
</dbReference>
<comment type="caution">
    <text evidence="2">The sequence shown here is derived from an EMBL/GenBank/DDBJ whole genome shotgun (WGS) entry which is preliminary data.</text>
</comment>
<dbReference type="Proteomes" id="UP000187151">
    <property type="component" value="Unassembled WGS sequence"/>
</dbReference>
<keyword evidence="3" id="KW-1185">Reference proteome</keyword>
<dbReference type="RefSeq" id="WP_060180051.1">
    <property type="nucleotide sequence ID" value="NZ_JBHYUY010000026.1"/>
</dbReference>
<dbReference type="EMBL" id="MQUR01000034">
    <property type="protein sequence ID" value="OLZ65639.1"/>
    <property type="molecule type" value="Genomic_DNA"/>
</dbReference>
<organism evidence="2 3">
    <name type="scientific">Streptomyces amritsarensis</name>
    <dbReference type="NCBI Taxonomy" id="681158"/>
    <lineage>
        <taxon>Bacteria</taxon>
        <taxon>Bacillati</taxon>
        <taxon>Actinomycetota</taxon>
        <taxon>Actinomycetes</taxon>
        <taxon>Kitasatosporales</taxon>
        <taxon>Streptomycetaceae</taxon>
        <taxon>Streptomyces</taxon>
    </lineage>
</organism>
<accession>A0ABX3G4M7</accession>
<reference evidence="2 3" key="1">
    <citation type="submission" date="2016-01" db="EMBL/GenBank/DDBJ databases">
        <title>Streptomyces amritsarensis strain MTCC 11845 genome sequencing and assembly.</title>
        <authorList>
            <person name="Sharma D."/>
            <person name="Nair G.R."/>
            <person name="Kaur G."/>
            <person name="Manhas R.K."/>
            <person name="Mayilraj S."/>
        </authorList>
    </citation>
    <scope>NUCLEOTIDE SEQUENCE [LARGE SCALE GENOMIC DNA]</scope>
    <source>
        <strain evidence="2 3">MTCC 11845</strain>
    </source>
</reference>
<name>A0ABX3G4M7_9ACTN</name>
<dbReference type="Gene3D" id="3.90.550.10">
    <property type="entry name" value="Spore Coat Polysaccharide Biosynthesis Protein SpsA, Chain A"/>
    <property type="match status" value="1"/>
</dbReference>
<dbReference type="PANTHER" id="PTHR43685">
    <property type="entry name" value="GLYCOSYLTRANSFERASE"/>
    <property type="match status" value="1"/>
</dbReference>
<gene>
    <name evidence="2" type="ORF">AVW11_16420</name>
</gene>
<evidence type="ECO:0000313" key="2">
    <source>
        <dbReference type="EMBL" id="OLZ65639.1"/>
    </source>
</evidence>
<evidence type="ECO:0000313" key="3">
    <source>
        <dbReference type="Proteomes" id="UP000187151"/>
    </source>
</evidence>